<dbReference type="Proteomes" id="UP000664859">
    <property type="component" value="Unassembled WGS sequence"/>
</dbReference>
<name>A0A835ZHT5_9STRA</name>
<organism evidence="2 3">
    <name type="scientific">Tribonema minus</name>
    <dbReference type="NCBI Taxonomy" id="303371"/>
    <lineage>
        <taxon>Eukaryota</taxon>
        <taxon>Sar</taxon>
        <taxon>Stramenopiles</taxon>
        <taxon>Ochrophyta</taxon>
        <taxon>PX clade</taxon>
        <taxon>Xanthophyceae</taxon>
        <taxon>Tribonematales</taxon>
        <taxon>Tribonemataceae</taxon>
        <taxon>Tribonema</taxon>
    </lineage>
</organism>
<evidence type="ECO:0000313" key="2">
    <source>
        <dbReference type="EMBL" id="KAG5189198.1"/>
    </source>
</evidence>
<proteinExistence type="predicted"/>
<dbReference type="AlphaFoldDB" id="A0A835ZHT5"/>
<sequence>QAGLQSKHPRHIYANPLAPEICPILSLGIFWMSYGLNSDISMRLFTGRHQYDRHVYSKVLKRVVQSQAGNVRLLGGKPDEIGAHSSRKGAASWVSSGSSACPSSTAVSLRAGWVQPGVEDTYKRFEAAGDQYLGRCCAGETSITHQHIEDFNLNRV</sequence>
<dbReference type="OrthoDB" id="78603at2759"/>
<comment type="caution">
    <text evidence="2">The sequence shown here is derived from an EMBL/GenBank/DDBJ whole genome shotgun (WGS) entry which is preliminary data.</text>
</comment>
<protein>
    <submittedName>
        <fullName evidence="2">Uncharacterized protein</fullName>
    </submittedName>
</protein>
<accession>A0A835ZHT5</accession>
<keyword evidence="1" id="KW-1133">Transmembrane helix</keyword>
<gene>
    <name evidence="2" type="ORF">JKP88DRAFT_177289</name>
</gene>
<dbReference type="EMBL" id="JAFCMP010000056">
    <property type="protein sequence ID" value="KAG5189198.1"/>
    <property type="molecule type" value="Genomic_DNA"/>
</dbReference>
<evidence type="ECO:0000256" key="1">
    <source>
        <dbReference type="SAM" id="Phobius"/>
    </source>
</evidence>
<feature type="transmembrane region" description="Helical" evidence="1">
    <location>
        <begin position="12"/>
        <end position="34"/>
    </location>
</feature>
<keyword evidence="1" id="KW-0472">Membrane</keyword>
<reference evidence="2" key="1">
    <citation type="submission" date="2021-02" db="EMBL/GenBank/DDBJ databases">
        <title>First Annotated Genome of the Yellow-green Alga Tribonema minus.</title>
        <authorList>
            <person name="Mahan K.M."/>
        </authorList>
    </citation>
    <scope>NUCLEOTIDE SEQUENCE</scope>
    <source>
        <strain evidence="2">UTEX B ZZ1240</strain>
    </source>
</reference>
<feature type="non-terminal residue" evidence="2">
    <location>
        <position position="1"/>
    </location>
</feature>
<keyword evidence="3" id="KW-1185">Reference proteome</keyword>
<keyword evidence="1" id="KW-0812">Transmembrane</keyword>
<evidence type="ECO:0000313" key="3">
    <source>
        <dbReference type="Proteomes" id="UP000664859"/>
    </source>
</evidence>